<name>A0A9P7Y6U6_9HELO</name>
<sequence length="190" mass="21042">MASSTSLVRIPYRPAEVLPKTIPPLNLFRMLAHSPSTLPHLLSLGTACFRDTSLSPYTNELVSLWVSRRTSSDYHWKKHVPTAKATGLTEEQILAVASGNVQAASWSEKDMALLSFLDAVITGPEVSNEIFSKAREHFNDQALVEVVVIQVRGIPKGYNEVSNFSMLKPNVRPGLLLQHGTGCDGFWRRL</sequence>
<evidence type="ECO:0000259" key="1">
    <source>
        <dbReference type="Pfam" id="PF02627"/>
    </source>
</evidence>
<dbReference type="PANTHER" id="PTHR34846">
    <property type="entry name" value="4-CARBOXYMUCONOLACTONE DECARBOXYLASE FAMILY PROTEIN (AFU_ORTHOLOGUE AFUA_6G11590)"/>
    <property type="match status" value="1"/>
</dbReference>
<feature type="domain" description="Carboxymuconolactone decarboxylase-like" evidence="1">
    <location>
        <begin position="41"/>
        <end position="109"/>
    </location>
</feature>
<evidence type="ECO:0000313" key="2">
    <source>
        <dbReference type="EMBL" id="KAG9228533.1"/>
    </source>
</evidence>
<keyword evidence="3" id="KW-1185">Reference proteome</keyword>
<gene>
    <name evidence="2" type="ORF">BJ875DRAFT_389201</name>
</gene>
<dbReference type="PANTHER" id="PTHR34846:SF5">
    <property type="entry name" value="CARBOXYMUCONOLACTONE DECARBOXYLASE-LIKE DOMAIN-CONTAINING PROTEIN"/>
    <property type="match status" value="1"/>
</dbReference>
<dbReference type="AlphaFoldDB" id="A0A9P7Y6U6"/>
<dbReference type="InterPro" id="IPR003779">
    <property type="entry name" value="CMD-like"/>
</dbReference>
<dbReference type="OrthoDB" id="2567457at2759"/>
<organism evidence="2 3">
    <name type="scientific">Amylocarpus encephaloides</name>
    <dbReference type="NCBI Taxonomy" id="45428"/>
    <lineage>
        <taxon>Eukaryota</taxon>
        <taxon>Fungi</taxon>
        <taxon>Dikarya</taxon>
        <taxon>Ascomycota</taxon>
        <taxon>Pezizomycotina</taxon>
        <taxon>Leotiomycetes</taxon>
        <taxon>Helotiales</taxon>
        <taxon>Helotiales incertae sedis</taxon>
        <taxon>Amylocarpus</taxon>
    </lineage>
</organism>
<dbReference type="SUPFAM" id="SSF69118">
    <property type="entry name" value="AhpD-like"/>
    <property type="match status" value="1"/>
</dbReference>
<reference evidence="2" key="1">
    <citation type="journal article" date="2021" name="IMA Fungus">
        <title>Genomic characterization of three marine fungi, including Emericellopsis atlantica sp. nov. with signatures of a generalist lifestyle and marine biomass degradation.</title>
        <authorList>
            <person name="Hagestad O.C."/>
            <person name="Hou L."/>
            <person name="Andersen J.H."/>
            <person name="Hansen E.H."/>
            <person name="Altermark B."/>
            <person name="Li C."/>
            <person name="Kuhnert E."/>
            <person name="Cox R.J."/>
            <person name="Crous P.W."/>
            <person name="Spatafora J.W."/>
            <person name="Lail K."/>
            <person name="Amirebrahimi M."/>
            <person name="Lipzen A."/>
            <person name="Pangilinan J."/>
            <person name="Andreopoulos W."/>
            <person name="Hayes R.D."/>
            <person name="Ng V."/>
            <person name="Grigoriev I.V."/>
            <person name="Jackson S.A."/>
            <person name="Sutton T.D.S."/>
            <person name="Dobson A.D.W."/>
            <person name="Rama T."/>
        </authorList>
    </citation>
    <scope>NUCLEOTIDE SEQUENCE</scope>
    <source>
        <strain evidence="2">TRa018bII</strain>
    </source>
</reference>
<dbReference type="EMBL" id="MU251919">
    <property type="protein sequence ID" value="KAG9228533.1"/>
    <property type="molecule type" value="Genomic_DNA"/>
</dbReference>
<comment type="caution">
    <text evidence="2">The sequence shown here is derived from an EMBL/GenBank/DDBJ whole genome shotgun (WGS) entry which is preliminary data.</text>
</comment>
<evidence type="ECO:0000313" key="3">
    <source>
        <dbReference type="Proteomes" id="UP000824998"/>
    </source>
</evidence>
<dbReference type="InterPro" id="IPR029032">
    <property type="entry name" value="AhpD-like"/>
</dbReference>
<accession>A0A9P7Y6U6</accession>
<protein>
    <submittedName>
        <fullName evidence="2">AhpD-like protein</fullName>
    </submittedName>
</protein>
<dbReference type="Gene3D" id="1.20.1290.10">
    <property type="entry name" value="AhpD-like"/>
    <property type="match status" value="1"/>
</dbReference>
<dbReference type="Pfam" id="PF02627">
    <property type="entry name" value="CMD"/>
    <property type="match status" value="1"/>
</dbReference>
<proteinExistence type="predicted"/>
<dbReference type="Proteomes" id="UP000824998">
    <property type="component" value="Unassembled WGS sequence"/>
</dbReference>
<dbReference type="GO" id="GO:0051920">
    <property type="term" value="F:peroxiredoxin activity"/>
    <property type="evidence" value="ECO:0007669"/>
    <property type="project" value="InterPro"/>
</dbReference>